<dbReference type="Proteomes" id="UP001307889">
    <property type="component" value="Chromosome 14"/>
</dbReference>
<name>A0ABN7BE73_9HEMI</name>
<proteinExistence type="predicted"/>
<gene>
    <name evidence="2" type="ORF">NTJ_15487</name>
</gene>
<evidence type="ECO:0000256" key="1">
    <source>
        <dbReference type="SAM" id="MobiDB-lite"/>
    </source>
</evidence>
<evidence type="ECO:0000313" key="2">
    <source>
        <dbReference type="EMBL" id="BET02674.1"/>
    </source>
</evidence>
<dbReference type="EMBL" id="AP028922">
    <property type="protein sequence ID" value="BET02674.1"/>
    <property type="molecule type" value="Genomic_DNA"/>
</dbReference>
<sequence length="90" mass="10516">MRARAGRRYEREREGEEVRKRENVRGTRVQERADRRAGREARSRERETERGNECKREGRRTASYRSSLLLHRLPDGTGQGGGVGFKEDMP</sequence>
<protein>
    <submittedName>
        <fullName evidence="2">Uncharacterized protein</fullName>
    </submittedName>
</protein>
<keyword evidence="3" id="KW-1185">Reference proteome</keyword>
<reference evidence="2 3" key="1">
    <citation type="submission" date="2023-09" db="EMBL/GenBank/DDBJ databases">
        <title>Nesidiocoris tenuis whole genome shotgun sequence.</title>
        <authorList>
            <person name="Shibata T."/>
            <person name="Shimoda M."/>
            <person name="Kobayashi T."/>
            <person name="Uehara T."/>
        </authorList>
    </citation>
    <scope>NUCLEOTIDE SEQUENCE [LARGE SCALE GENOMIC DNA]</scope>
    <source>
        <strain evidence="2 3">Japan</strain>
    </source>
</reference>
<accession>A0ABN7BE73</accession>
<feature type="compositionally biased region" description="Basic and acidic residues" evidence="1">
    <location>
        <begin position="7"/>
        <end position="60"/>
    </location>
</feature>
<organism evidence="2 3">
    <name type="scientific">Nesidiocoris tenuis</name>
    <dbReference type="NCBI Taxonomy" id="355587"/>
    <lineage>
        <taxon>Eukaryota</taxon>
        <taxon>Metazoa</taxon>
        <taxon>Ecdysozoa</taxon>
        <taxon>Arthropoda</taxon>
        <taxon>Hexapoda</taxon>
        <taxon>Insecta</taxon>
        <taxon>Pterygota</taxon>
        <taxon>Neoptera</taxon>
        <taxon>Paraneoptera</taxon>
        <taxon>Hemiptera</taxon>
        <taxon>Heteroptera</taxon>
        <taxon>Panheteroptera</taxon>
        <taxon>Cimicomorpha</taxon>
        <taxon>Miridae</taxon>
        <taxon>Dicyphina</taxon>
        <taxon>Nesidiocoris</taxon>
    </lineage>
</organism>
<evidence type="ECO:0000313" key="3">
    <source>
        <dbReference type="Proteomes" id="UP001307889"/>
    </source>
</evidence>
<feature type="region of interest" description="Disordered" evidence="1">
    <location>
        <begin position="1"/>
        <end position="90"/>
    </location>
</feature>